<dbReference type="InterPro" id="IPR056884">
    <property type="entry name" value="NPHP3-like_N"/>
</dbReference>
<comment type="caution">
    <text evidence="9">The sequence shown here is derived from an EMBL/GenBank/DDBJ whole genome shotgun (WGS) entry which is preliminary data.</text>
</comment>
<proteinExistence type="predicted"/>
<evidence type="ECO:0000256" key="4">
    <source>
        <dbReference type="ARBA" id="ARBA00023098"/>
    </source>
</evidence>
<protein>
    <recommendedName>
        <fullName evidence="1">phospholipase A2</fullName>
        <ecNumber evidence="1">3.1.1.4</ecNumber>
    </recommendedName>
</protein>
<dbReference type="Gene3D" id="3.40.1090.10">
    <property type="entry name" value="Cytosolic phospholipase A2 catalytic domain"/>
    <property type="match status" value="1"/>
</dbReference>
<name>A0A395MG84_9HYPO</name>
<feature type="repeat" description="ANK" evidence="6">
    <location>
        <begin position="1211"/>
        <end position="1243"/>
    </location>
</feature>
<evidence type="ECO:0000313" key="10">
    <source>
        <dbReference type="Proteomes" id="UP000265631"/>
    </source>
</evidence>
<feature type="repeat" description="ANK" evidence="6">
    <location>
        <begin position="948"/>
        <end position="980"/>
    </location>
</feature>
<keyword evidence="2" id="KW-0677">Repeat</keyword>
<gene>
    <name evidence="9" type="ORF">FIE12Z_9470</name>
</gene>
<dbReference type="InterPro" id="IPR036770">
    <property type="entry name" value="Ankyrin_rpt-contain_sf"/>
</dbReference>
<dbReference type="Pfam" id="PF01734">
    <property type="entry name" value="Patatin"/>
    <property type="match status" value="1"/>
</dbReference>
<dbReference type="InterPro" id="IPR002641">
    <property type="entry name" value="PNPLA_dom"/>
</dbReference>
<evidence type="ECO:0000256" key="1">
    <source>
        <dbReference type="ARBA" id="ARBA00013278"/>
    </source>
</evidence>
<dbReference type="SMART" id="SM00248">
    <property type="entry name" value="ANK"/>
    <property type="match status" value="15"/>
</dbReference>
<dbReference type="Pfam" id="PF24883">
    <property type="entry name" value="NPHP3_N"/>
    <property type="match status" value="1"/>
</dbReference>
<feature type="repeat" description="ANK" evidence="6">
    <location>
        <begin position="981"/>
        <end position="1013"/>
    </location>
</feature>
<dbReference type="PANTHER" id="PTHR24198:SF165">
    <property type="entry name" value="ANKYRIN REPEAT-CONTAINING PROTEIN-RELATED"/>
    <property type="match status" value="1"/>
</dbReference>
<feature type="short sequence motif" description="DGA/G" evidence="7">
    <location>
        <begin position="93"/>
        <end position="95"/>
    </location>
</feature>
<dbReference type="GO" id="GO:0046486">
    <property type="term" value="P:glycerolipid metabolic process"/>
    <property type="evidence" value="ECO:0007669"/>
    <property type="project" value="UniProtKB-ARBA"/>
</dbReference>
<dbReference type="SUPFAM" id="SSF52540">
    <property type="entry name" value="P-loop containing nucleoside triphosphate hydrolases"/>
    <property type="match status" value="1"/>
</dbReference>
<comment type="catalytic activity">
    <reaction evidence="5">
        <text>a 1,2-diacyl-sn-glycero-3-phosphocholine + H2O = a 1-acyl-sn-glycero-3-phosphocholine + a fatty acid + H(+)</text>
        <dbReference type="Rhea" id="RHEA:15801"/>
        <dbReference type="ChEBI" id="CHEBI:15377"/>
        <dbReference type="ChEBI" id="CHEBI:15378"/>
        <dbReference type="ChEBI" id="CHEBI:28868"/>
        <dbReference type="ChEBI" id="CHEBI:57643"/>
        <dbReference type="ChEBI" id="CHEBI:58168"/>
        <dbReference type="EC" id="3.1.1.4"/>
    </reaction>
    <physiologicalReaction direction="left-to-right" evidence="5">
        <dbReference type="Rhea" id="RHEA:15802"/>
    </physiologicalReaction>
</comment>
<dbReference type="SUPFAM" id="SSF48403">
    <property type="entry name" value="Ankyrin repeat"/>
    <property type="match status" value="2"/>
</dbReference>
<keyword evidence="3 6" id="KW-0040">ANK repeat</keyword>
<organism evidence="9 10">
    <name type="scientific">Fusarium flagelliforme</name>
    <dbReference type="NCBI Taxonomy" id="2675880"/>
    <lineage>
        <taxon>Eukaryota</taxon>
        <taxon>Fungi</taxon>
        <taxon>Dikarya</taxon>
        <taxon>Ascomycota</taxon>
        <taxon>Pezizomycotina</taxon>
        <taxon>Sordariomycetes</taxon>
        <taxon>Hypocreomycetidae</taxon>
        <taxon>Hypocreales</taxon>
        <taxon>Nectriaceae</taxon>
        <taxon>Fusarium</taxon>
        <taxon>Fusarium incarnatum-equiseti species complex</taxon>
    </lineage>
</organism>
<keyword evidence="10" id="KW-1185">Reference proteome</keyword>
<dbReference type="STRING" id="2594813.A0A395MG84"/>
<reference evidence="9 10" key="1">
    <citation type="journal article" date="2018" name="PLoS Pathog.">
        <title>Evolution of structural diversity of trichothecenes, a family of toxins produced by plant pathogenic and entomopathogenic fungi.</title>
        <authorList>
            <person name="Proctor R.H."/>
            <person name="McCormick S.P."/>
            <person name="Kim H.S."/>
            <person name="Cardoza R.E."/>
            <person name="Stanley A.M."/>
            <person name="Lindo L."/>
            <person name="Kelly A."/>
            <person name="Brown D.W."/>
            <person name="Lee T."/>
            <person name="Vaughan M.M."/>
            <person name="Alexander N.J."/>
            <person name="Busman M."/>
            <person name="Gutierrez S."/>
        </authorList>
    </citation>
    <scope>NUCLEOTIDE SEQUENCE [LARGE SCALE GENOMIC DNA]</scope>
    <source>
        <strain evidence="9 10">NRRL 13405</strain>
    </source>
</reference>
<dbReference type="SUPFAM" id="SSF52151">
    <property type="entry name" value="FabD/lysophospholipase-like"/>
    <property type="match status" value="1"/>
</dbReference>
<dbReference type="PROSITE" id="PS51635">
    <property type="entry name" value="PNPLA"/>
    <property type="match status" value="1"/>
</dbReference>
<feature type="repeat" description="ANK" evidence="6">
    <location>
        <begin position="1178"/>
        <end position="1210"/>
    </location>
</feature>
<evidence type="ECO:0000256" key="2">
    <source>
        <dbReference type="ARBA" id="ARBA00022737"/>
    </source>
</evidence>
<evidence type="ECO:0000313" key="9">
    <source>
        <dbReference type="EMBL" id="RFN46273.1"/>
    </source>
</evidence>
<dbReference type="Gene3D" id="3.40.50.300">
    <property type="entry name" value="P-loop containing nucleotide triphosphate hydrolases"/>
    <property type="match status" value="1"/>
</dbReference>
<accession>A0A395MG84</accession>
<dbReference type="InterPro" id="IPR027417">
    <property type="entry name" value="P-loop_NTPase"/>
</dbReference>
<dbReference type="Pfam" id="PF00023">
    <property type="entry name" value="Ank"/>
    <property type="match status" value="4"/>
</dbReference>
<comment type="caution">
    <text evidence="7">Lacks conserved residue(s) required for the propagation of feature annotation.</text>
</comment>
<feature type="repeat" description="ANK" evidence="6">
    <location>
        <begin position="1014"/>
        <end position="1046"/>
    </location>
</feature>
<dbReference type="AlphaFoldDB" id="A0A395MG84"/>
<feature type="repeat" description="ANK" evidence="6">
    <location>
        <begin position="863"/>
        <end position="895"/>
    </location>
</feature>
<evidence type="ECO:0000259" key="8">
    <source>
        <dbReference type="PROSITE" id="PS51635"/>
    </source>
</evidence>
<evidence type="ECO:0000256" key="6">
    <source>
        <dbReference type="PROSITE-ProRule" id="PRU00023"/>
    </source>
</evidence>
<keyword evidence="4" id="KW-0443">Lipid metabolism</keyword>
<dbReference type="Pfam" id="PF12796">
    <property type="entry name" value="Ank_2"/>
    <property type="match status" value="2"/>
</dbReference>
<dbReference type="GO" id="GO:0004623">
    <property type="term" value="F:phospholipase A2 activity"/>
    <property type="evidence" value="ECO:0007669"/>
    <property type="project" value="UniProtKB-EC"/>
</dbReference>
<dbReference type="EMBL" id="PXXK01000310">
    <property type="protein sequence ID" value="RFN46273.1"/>
    <property type="molecule type" value="Genomic_DNA"/>
</dbReference>
<feature type="domain" description="PNPLA" evidence="8">
    <location>
        <begin position="1"/>
        <end position="106"/>
    </location>
</feature>
<dbReference type="PANTHER" id="PTHR24198">
    <property type="entry name" value="ANKYRIN REPEAT AND PROTEIN KINASE DOMAIN-CONTAINING PROTEIN"/>
    <property type="match status" value="1"/>
</dbReference>
<dbReference type="EC" id="3.1.1.4" evidence="1"/>
<dbReference type="PROSITE" id="PS50297">
    <property type="entry name" value="ANK_REP_REGION"/>
    <property type="match status" value="6"/>
</dbReference>
<evidence type="ECO:0000256" key="5">
    <source>
        <dbReference type="ARBA" id="ARBA00023422"/>
    </source>
</evidence>
<dbReference type="PROSITE" id="PS50088">
    <property type="entry name" value="ANK_REPEAT"/>
    <property type="match status" value="9"/>
</dbReference>
<dbReference type="InterPro" id="IPR002110">
    <property type="entry name" value="Ankyrin_rpt"/>
</dbReference>
<evidence type="ECO:0000256" key="3">
    <source>
        <dbReference type="ARBA" id="ARBA00023043"/>
    </source>
</evidence>
<sequence length="1272" mass="142976">MKDVVHRHAATEQLAEDLTLLEASDTAVCKVFVCTRNARAMNIPRLFRSYSSHNAGEYENAAIWQAGRATSAAPKFFKRLRIGQGILQEEFLDGGIGSNNPTKIMIDEVGSIYPERSISCIISIGTGRPDVTEVKAPSFFQRVIPMELIDALKDMATDCEAIALEMKNKFRECPNLYFRFNVEHGLEDIRLDNWQELGNIKAKTVQYLAEHKTKVNEAALALFRNEAQCSVKDLGPTAPQDHLSYRRRLNRAANECLKSLAFAQMDDRAKDIAAAADGTCDWLVQHCQYLAWTNSQGGLFWIQGKPGSGKSTLLRHFLDNIQIAPSIHDTDLVLSFFFHARGTELQQSSVGLYRSLLHQLLSQVPMAVGGLVSDFETWTNTKKKEDQEYDWKLPELQKWLERSLHNTLMKSPVWVFVDALDECGKENARQMIDYFSYLQQELGPTSSELHICFTCRHYPKLSEDINFQVCLEDENRDDISAWVKSKLPSDDLELISDLIIDQAAGVFMWARLVVERIRDLHINKYPESKMKETLAVIPKDLDALYLDLVRDIIESTDVQRKSDSLKLISWICFALRPISIHELSWVMAINDDCPYNSLAEFVDSGDVPNSHKMETRVLDLTSGLIEVTDALFFQFIHQSVSDFFLEKGLEKLNPGTSSLDEVAGTVNWQLFKTCICYLGIDDIDGINADDDIDDIDDIDPGKDYSGEGFPLLRYGFEDLLGLALTDQESFNPEVNERDEQGRTPLSYAAETGNEGILRLLLEHGADPALEDKQDQIPLSLAVMNEREAITEILLARDDAEIGWTDSSGRTLLWYAAGYGGISGDRRWGEWVSWYEKNSNGFPLLKLLIKKGDEIDLLNQWDSQGLSLLAYSVTERDLAVPRLLLEQGANVDLADVDGRTPLWNVIIRWCGEDRTMDSPLGDFKTNDDYSEILCLLLKFNADRESENNDRQTPLRYVAAKGNFRAVTVLLRMDAEINSVDQNGRTPLSWASGHGHRDIVQALCNKGARVELADTEGCTPLSWASKNGHKDVVQILIDEGVCIDSTDNTDRTALSWASQSGHQHVVRLLLIHSADSVLSDKQGWSPLWYAILGSHDSVIHLLLELGAVTWTDRSHWPILHHAATTCGNWVVGQLLDRGGDIESTDRQGRTCLLWAVQEGRENTVKFLRDRGASDKVRDEQGQSTLSWAARQGNLAMTKLLLKGNSEIDSVDDHGRTPLAWAAWKGHHKVVQLLVENGADRKYGDMQGRTPLWYSEWAGHEAVTQLLVEKGVSSI</sequence>
<dbReference type="Proteomes" id="UP000265631">
    <property type="component" value="Unassembled WGS sequence"/>
</dbReference>
<feature type="repeat" description="ANK" evidence="6">
    <location>
        <begin position="1145"/>
        <end position="1177"/>
    </location>
</feature>
<evidence type="ECO:0000256" key="7">
    <source>
        <dbReference type="PROSITE-ProRule" id="PRU01161"/>
    </source>
</evidence>
<feature type="repeat" description="ANK" evidence="6">
    <location>
        <begin position="1047"/>
        <end position="1079"/>
    </location>
</feature>
<dbReference type="InterPro" id="IPR016035">
    <property type="entry name" value="Acyl_Trfase/lysoPLipase"/>
</dbReference>
<feature type="repeat" description="ANK" evidence="6">
    <location>
        <begin position="740"/>
        <end position="772"/>
    </location>
</feature>
<dbReference type="Gene3D" id="1.25.40.20">
    <property type="entry name" value="Ankyrin repeat-containing domain"/>
    <property type="match status" value="5"/>
</dbReference>